<dbReference type="InterPro" id="IPR005024">
    <property type="entry name" value="Snf7_fam"/>
</dbReference>
<name>A0ABP0U381_9BRYO</name>
<dbReference type="Proteomes" id="UP001497512">
    <property type="component" value="Chromosome 18"/>
</dbReference>
<evidence type="ECO:0000256" key="1">
    <source>
        <dbReference type="SAM" id="MobiDB-lite"/>
    </source>
</evidence>
<reference evidence="2" key="1">
    <citation type="submission" date="2024-02" db="EMBL/GenBank/DDBJ databases">
        <authorList>
            <consortium name="ELIXIR-Norway"/>
            <consortium name="Elixir Norway"/>
        </authorList>
    </citation>
    <scope>NUCLEOTIDE SEQUENCE</scope>
</reference>
<feature type="compositionally biased region" description="Basic and acidic residues" evidence="1">
    <location>
        <begin position="406"/>
        <end position="428"/>
    </location>
</feature>
<proteinExistence type="predicted"/>
<dbReference type="EMBL" id="OZ019910">
    <property type="protein sequence ID" value="CAK9211555.1"/>
    <property type="molecule type" value="Genomic_DNA"/>
</dbReference>
<gene>
    <name evidence="2" type="ORF">CSSPTR1EN2_LOCUS10785</name>
</gene>
<dbReference type="PANTHER" id="PTHR22761">
    <property type="entry name" value="CHARGED MULTIVESICULAR BODY PROTEIN"/>
    <property type="match status" value="1"/>
</dbReference>
<evidence type="ECO:0008006" key="4">
    <source>
        <dbReference type="Google" id="ProtNLM"/>
    </source>
</evidence>
<evidence type="ECO:0000313" key="3">
    <source>
        <dbReference type="Proteomes" id="UP001497512"/>
    </source>
</evidence>
<dbReference type="Gene3D" id="6.10.140.1230">
    <property type="match status" value="1"/>
</dbReference>
<feature type="compositionally biased region" description="Basic and acidic residues" evidence="1">
    <location>
        <begin position="385"/>
        <end position="397"/>
    </location>
</feature>
<dbReference type="Pfam" id="PF03357">
    <property type="entry name" value="Snf7"/>
    <property type="match status" value="1"/>
</dbReference>
<organism evidence="2 3">
    <name type="scientific">Sphagnum troendelagicum</name>
    <dbReference type="NCBI Taxonomy" id="128251"/>
    <lineage>
        <taxon>Eukaryota</taxon>
        <taxon>Viridiplantae</taxon>
        <taxon>Streptophyta</taxon>
        <taxon>Embryophyta</taxon>
        <taxon>Bryophyta</taxon>
        <taxon>Sphagnophytina</taxon>
        <taxon>Sphagnopsida</taxon>
        <taxon>Sphagnales</taxon>
        <taxon>Sphagnaceae</taxon>
        <taxon>Sphagnum</taxon>
    </lineage>
</organism>
<feature type="region of interest" description="Disordered" evidence="1">
    <location>
        <begin position="381"/>
        <end position="428"/>
    </location>
</feature>
<dbReference type="Pfam" id="PF25880">
    <property type="entry name" value="WHD_CHMP7_1st"/>
    <property type="match status" value="1"/>
</dbReference>
<protein>
    <recommendedName>
        <fullName evidence="4">Charged multivesicular body protein 7</fullName>
    </recommendedName>
</protein>
<dbReference type="PANTHER" id="PTHR22761:SF7">
    <property type="entry name" value="SNF7 FAMILY PROTEIN"/>
    <property type="match status" value="1"/>
</dbReference>
<accession>A0ABP0U381</accession>
<evidence type="ECO:0000313" key="2">
    <source>
        <dbReference type="EMBL" id="CAK9211555.1"/>
    </source>
</evidence>
<keyword evidence="3" id="KW-1185">Reference proteome</keyword>
<sequence>MAEESHVAAFLEAEVPDWGDEVISRARYKAFTGQRADYEARLQFWKTLVVKCARHLNLVVIDANMVLQKWYLREGVTPLGIATVLKEMHKSGELKTKEELLSSQQSLVQYTGSLLKQLFVWAGRQVLSTSSPHEHDAALADKLIVTSLLQERMKLVIESLTENQWAKGCIVTMANFQELCGGAETADIIKLVLVLEGKARDIKVIGRDNIEGLKISLKENLVTAVSENDCHILQLHWTMERLQQQYSILEQRVTISRASTVRAIKAGDKQAALRHARRWKTLNSSKEQCGNFMDRIDEVLTSIADAEATQKVTDAVKVGASAIKEHHVTLDEVHTCLEELNQAISEHKETQEALGAPSATDEEDADLEKEFDDLEADIEAESLADIERLPEPPRQERISITNDTSITERPDMPAKGSVPEKHLEDDDKKALEKAFANLELELA</sequence>